<keyword evidence="2" id="KW-1185">Reference proteome</keyword>
<dbReference type="RefSeq" id="WP_148601760.1">
    <property type="nucleotide sequence ID" value="NZ_VSLD01000010.1"/>
</dbReference>
<dbReference type="AlphaFoldDB" id="A0A5D0XJJ8"/>
<accession>A0A5D0XJJ8</accession>
<dbReference type="Proteomes" id="UP000323410">
    <property type="component" value="Unassembled WGS sequence"/>
</dbReference>
<name>A0A5D0XJJ8_9MICC</name>
<evidence type="ECO:0000313" key="1">
    <source>
        <dbReference type="EMBL" id="TYC96633.1"/>
    </source>
</evidence>
<sequence length="68" mass="7273">MLVFGTIIHGDPEVGTFTIRPARGGPNVIVRVPASHSLAVGDVVTYRVQSTGHNRIIIIETRHGTTSP</sequence>
<proteinExistence type="predicted"/>
<gene>
    <name evidence="1" type="ORF">FQ377_13680</name>
</gene>
<protein>
    <submittedName>
        <fullName evidence="1">Uncharacterized protein</fullName>
    </submittedName>
</protein>
<dbReference type="EMBL" id="VSLD01000010">
    <property type="protein sequence ID" value="TYC96633.1"/>
    <property type="molecule type" value="Genomic_DNA"/>
</dbReference>
<organism evidence="1 2">
    <name type="scientific">Arthrobacter echini</name>
    <dbReference type="NCBI Taxonomy" id="1529066"/>
    <lineage>
        <taxon>Bacteria</taxon>
        <taxon>Bacillati</taxon>
        <taxon>Actinomycetota</taxon>
        <taxon>Actinomycetes</taxon>
        <taxon>Micrococcales</taxon>
        <taxon>Micrococcaceae</taxon>
        <taxon>Arthrobacter</taxon>
    </lineage>
</organism>
<reference evidence="1 2" key="1">
    <citation type="submission" date="2019-08" db="EMBL/GenBank/DDBJ databases">
        <title>Genone of Arthrobacter echini P9.</title>
        <authorList>
            <person name="Bowman J.P."/>
        </authorList>
    </citation>
    <scope>NUCLEOTIDE SEQUENCE [LARGE SCALE GENOMIC DNA]</scope>
    <source>
        <strain evidence="1 2">P9</strain>
    </source>
</reference>
<dbReference type="OrthoDB" id="9795390at2"/>
<comment type="caution">
    <text evidence="1">The sequence shown here is derived from an EMBL/GenBank/DDBJ whole genome shotgun (WGS) entry which is preliminary data.</text>
</comment>
<evidence type="ECO:0000313" key="2">
    <source>
        <dbReference type="Proteomes" id="UP000323410"/>
    </source>
</evidence>